<keyword evidence="4 5" id="KW-0342">GTP-binding</keyword>
<dbReference type="UniPathway" id="UPA00071"/>
<evidence type="ECO:0000256" key="4">
    <source>
        <dbReference type="ARBA" id="ARBA00023134"/>
    </source>
</evidence>
<gene>
    <name evidence="6" type="primary">cofC</name>
    <name evidence="5" type="synonym">fbiD</name>
    <name evidence="6" type="ORF">CG716_02960</name>
</gene>
<proteinExistence type="inferred from homology"/>
<name>A0A255DSA6_9MYCO</name>
<feature type="binding site" evidence="5">
    <location>
        <position position="163"/>
    </location>
    <ligand>
        <name>phosphoenolpyruvate</name>
        <dbReference type="ChEBI" id="CHEBI:58702"/>
    </ligand>
</feature>
<dbReference type="OrthoDB" id="9151145at2"/>
<keyword evidence="2 5" id="KW-0548">Nucleotidyltransferase</keyword>
<dbReference type="GO" id="GO:0005525">
    <property type="term" value="F:GTP binding"/>
    <property type="evidence" value="ECO:0007669"/>
    <property type="project" value="UniProtKB-KW"/>
</dbReference>
<evidence type="ECO:0000256" key="2">
    <source>
        <dbReference type="ARBA" id="ARBA00022695"/>
    </source>
</evidence>
<dbReference type="GO" id="GO:0052645">
    <property type="term" value="P:F420-0 metabolic process"/>
    <property type="evidence" value="ECO:0007669"/>
    <property type="project" value="UniProtKB-UniRule"/>
</dbReference>
<keyword evidence="7" id="KW-1185">Reference proteome</keyword>
<evidence type="ECO:0000313" key="7">
    <source>
        <dbReference type="Proteomes" id="UP000216063"/>
    </source>
</evidence>
<dbReference type="PANTHER" id="PTHR40392:SF1">
    <property type="entry name" value="2-PHOSPHO-L-LACTATE GUANYLYLTRANSFERASE"/>
    <property type="match status" value="1"/>
</dbReference>
<evidence type="ECO:0000256" key="5">
    <source>
        <dbReference type="HAMAP-Rule" id="MF_02114"/>
    </source>
</evidence>
<dbReference type="HAMAP" id="MF_02114">
    <property type="entry name" value="CofC"/>
    <property type="match status" value="1"/>
</dbReference>
<dbReference type="AlphaFoldDB" id="A0A255DSA6"/>
<dbReference type="InterPro" id="IPR029044">
    <property type="entry name" value="Nucleotide-diphossugar_trans"/>
</dbReference>
<dbReference type="Gene3D" id="3.90.550.10">
    <property type="entry name" value="Spore Coat Polysaccharide Biosynthesis Protein SpsA, Chain A"/>
    <property type="match status" value="1"/>
</dbReference>
<comment type="similarity">
    <text evidence="5">Belongs to the CofC family.</text>
</comment>
<dbReference type="EC" id="2.7.7.105" evidence="5"/>
<evidence type="ECO:0000313" key="6">
    <source>
        <dbReference type="EMBL" id="OYN82246.1"/>
    </source>
</evidence>
<accession>A0A255DSA6</accession>
<comment type="function">
    <text evidence="5">Guanylyltransferase that catalyzes the activation of phosphoenolpyruvate (PEP) as enolpyruvoyl-2-diphospho-5'-guanosine, via the condensation of PEP with GTP. It is involved in the biosynthesis of coenzyme F420, a hydride carrier cofactor.</text>
</comment>
<dbReference type="PANTHER" id="PTHR40392">
    <property type="entry name" value="2-PHOSPHO-L-LACTATE GUANYLYLTRANSFERASE"/>
    <property type="match status" value="1"/>
</dbReference>
<feature type="binding site" evidence="5">
    <location>
        <position position="160"/>
    </location>
    <ligand>
        <name>phosphoenolpyruvate</name>
        <dbReference type="ChEBI" id="CHEBI:58702"/>
    </ligand>
</feature>
<dbReference type="NCBIfam" id="TIGR03552">
    <property type="entry name" value="F420_cofC"/>
    <property type="match status" value="1"/>
</dbReference>
<protein>
    <recommendedName>
        <fullName evidence="5">Phosphoenolpyruvate guanylyltransferase</fullName>
        <shortName evidence="5">PEP guanylyltransferase</shortName>
        <ecNumber evidence="5">2.7.7.105</ecNumber>
    </recommendedName>
</protein>
<evidence type="ECO:0000256" key="1">
    <source>
        <dbReference type="ARBA" id="ARBA00022679"/>
    </source>
</evidence>
<dbReference type="InterPro" id="IPR002835">
    <property type="entry name" value="CofC"/>
</dbReference>
<reference evidence="6 7" key="1">
    <citation type="submission" date="2017-07" db="EMBL/GenBank/DDBJ databases">
        <title>The new phylogeny of genus Mycobacterium.</title>
        <authorList>
            <person name="Tortoli E."/>
            <person name="Trovato A."/>
            <person name="Cirillo D.M."/>
        </authorList>
    </citation>
    <scope>NUCLEOTIDE SEQUENCE [LARGE SCALE GENOMIC DNA]</scope>
    <source>
        <strain evidence="6 7">ATCC 33027</strain>
    </source>
</reference>
<organism evidence="6 7">
    <name type="scientific">Mycolicibacterium sphagni</name>
    <dbReference type="NCBI Taxonomy" id="1786"/>
    <lineage>
        <taxon>Bacteria</taxon>
        <taxon>Bacillati</taxon>
        <taxon>Actinomycetota</taxon>
        <taxon>Actinomycetes</taxon>
        <taxon>Mycobacteriales</taxon>
        <taxon>Mycobacteriaceae</taxon>
        <taxon>Mycolicibacterium</taxon>
    </lineage>
</organism>
<feature type="binding site" evidence="5">
    <location>
        <position position="145"/>
    </location>
    <ligand>
        <name>phosphoenolpyruvate</name>
        <dbReference type="ChEBI" id="CHEBI:58702"/>
    </ligand>
</feature>
<keyword evidence="3 5" id="KW-0547">Nucleotide-binding</keyword>
<dbReference type="GO" id="GO:0043814">
    <property type="term" value="F:phospholactate guanylyltransferase activity"/>
    <property type="evidence" value="ECO:0007669"/>
    <property type="project" value="InterPro"/>
</dbReference>
<evidence type="ECO:0000256" key="3">
    <source>
        <dbReference type="ARBA" id="ARBA00022741"/>
    </source>
</evidence>
<sequence>MNGAADIGVIIAVKRLTDAKTRLSPVFAAGTREHVVLAMLIDTITAARAVGAVQSITVVTPDDTAAAAARDLGATVLFDTTPPSEPDPLNTAVRFAWEAVTRQTPNTVVLQGDLPALQTDELAEAASQARLQRRSFVADRHGSGTAALFAFGTALDPLLGRDSARRHRDSGAIELTGAWPGLRCDIDTVDDLDAAKLLGVGAATTRAIANH</sequence>
<dbReference type="SUPFAM" id="SSF53448">
    <property type="entry name" value="Nucleotide-diphospho-sugar transferases"/>
    <property type="match status" value="1"/>
</dbReference>
<keyword evidence="1 5" id="KW-0808">Transferase</keyword>
<comment type="catalytic activity">
    <reaction evidence="5">
        <text>phosphoenolpyruvate + GTP + H(+) = enolpyruvoyl-2-diphospho-5'-guanosine + diphosphate</text>
        <dbReference type="Rhea" id="RHEA:30519"/>
        <dbReference type="ChEBI" id="CHEBI:15378"/>
        <dbReference type="ChEBI" id="CHEBI:33019"/>
        <dbReference type="ChEBI" id="CHEBI:37565"/>
        <dbReference type="ChEBI" id="CHEBI:58702"/>
        <dbReference type="ChEBI" id="CHEBI:143701"/>
        <dbReference type="EC" id="2.7.7.105"/>
    </reaction>
</comment>
<dbReference type="Pfam" id="PF01983">
    <property type="entry name" value="CofC"/>
    <property type="match status" value="1"/>
</dbReference>
<dbReference type="Proteomes" id="UP000216063">
    <property type="component" value="Unassembled WGS sequence"/>
</dbReference>
<dbReference type="EMBL" id="NOZR01000002">
    <property type="protein sequence ID" value="OYN82246.1"/>
    <property type="molecule type" value="Genomic_DNA"/>
</dbReference>
<comment type="pathway">
    <text evidence="5">Cofactor biosynthesis; coenzyme F420 biosynthesis.</text>
</comment>
<comment type="caution">
    <text evidence="6">The sequence shown here is derived from an EMBL/GenBank/DDBJ whole genome shotgun (WGS) entry which is preliminary data.</text>
</comment>